<dbReference type="AlphaFoldDB" id="A0A2H9ZZT6"/>
<proteinExistence type="predicted"/>
<evidence type="ECO:0000256" key="1">
    <source>
        <dbReference type="SAM" id="MobiDB-lite"/>
    </source>
</evidence>
<sequence length="151" mass="15528">MAEPYPDDLDQLLDSALDDFAKLDLASSQSASAGGGEGKDGGGGEVAESAGSFLLSSSSSVRGLGTGLPDLKARKKGKKQRVPPSRKSHATEALEQLTQQTREAVRGLESVTAAAAPGPRGSSGFDEEGMVEDFVKQFEELAGSQVCGCPV</sequence>
<dbReference type="Proteomes" id="UP000236161">
    <property type="component" value="Unassembled WGS sequence"/>
</dbReference>
<accession>A0A2H9ZZT6</accession>
<gene>
    <name evidence="2" type="primary">PEX19-1</name>
    <name evidence="2" type="ORF">AXF42_Ash021757</name>
</gene>
<dbReference type="PANTHER" id="PTHR12774:SF2">
    <property type="entry name" value="PEROXISOMAL BIOGENESIS FACTOR 19"/>
    <property type="match status" value="1"/>
</dbReference>
<name>A0A2H9ZZT6_9ASPA</name>
<dbReference type="OrthoDB" id="21292at2759"/>
<evidence type="ECO:0000313" key="3">
    <source>
        <dbReference type="Proteomes" id="UP000236161"/>
    </source>
</evidence>
<dbReference type="GO" id="GO:0033328">
    <property type="term" value="F:peroxisome membrane targeting sequence binding"/>
    <property type="evidence" value="ECO:0007669"/>
    <property type="project" value="TreeGrafter"/>
</dbReference>
<organism evidence="2 3">
    <name type="scientific">Apostasia shenzhenica</name>
    <dbReference type="NCBI Taxonomy" id="1088818"/>
    <lineage>
        <taxon>Eukaryota</taxon>
        <taxon>Viridiplantae</taxon>
        <taxon>Streptophyta</taxon>
        <taxon>Embryophyta</taxon>
        <taxon>Tracheophyta</taxon>
        <taxon>Spermatophyta</taxon>
        <taxon>Magnoliopsida</taxon>
        <taxon>Liliopsida</taxon>
        <taxon>Asparagales</taxon>
        <taxon>Orchidaceae</taxon>
        <taxon>Apostasioideae</taxon>
        <taxon>Apostasia</taxon>
    </lineage>
</organism>
<keyword evidence="3" id="KW-1185">Reference proteome</keyword>
<protein>
    <submittedName>
        <fullName evidence="2">Peroxisome biogenesis protein 19-1</fullName>
    </submittedName>
</protein>
<dbReference type="InterPro" id="IPR006708">
    <property type="entry name" value="Pex19"/>
</dbReference>
<evidence type="ECO:0000313" key="2">
    <source>
        <dbReference type="EMBL" id="PKA48796.1"/>
    </source>
</evidence>
<feature type="compositionally biased region" description="Low complexity" evidence="1">
    <location>
        <begin position="46"/>
        <end position="63"/>
    </location>
</feature>
<feature type="compositionally biased region" description="Basic residues" evidence="1">
    <location>
        <begin position="73"/>
        <end position="88"/>
    </location>
</feature>
<dbReference type="GO" id="GO:0045046">
    <property type="term" value="P:protein import into peroxisome membrane"/>
    <property type="evidence" value="ECO:0007669"/>
    <property type="project" value="TreeGrafter"/>
</dbReference>
<feature type="region of interest" description="Disordered" evidence="1">
    <location>
        <begin position="27"/>
        <end position="93"/>
    </location>
</feature>
<dbReference type="EMBL" id="KZ452178">
    <property type="protein sequence ID" value="PKA48796.1"/>
    <property type="molecule type" value="Genomic_DNA"/>
</dbReference>
<dbReference type="PANTHER" id="PTHR12774">
    <property type="entry name" value="PEROXISOMAL BIOGENESIS FACTOR 19"/>
    <property type="match status" value="1"/>
</dbReference>
<dbReference type="GO" id="GO:0005778">
    <property type="term" value="C:peroxisomal membrane"/>
    <property type="evidence" value="ECO:0007669"/>
    <property type="project" value="TreeGrafter"/>
</dbReference>
<reference evidence="2 3" key="1">
    <citation type="journal article" date="2017" name="Nature">
        <title>The Apostasia genome and the evolution of orchids.</title>
        <authorList>
            <person name="Zhang G.Q."/>
            <person name="Liu K.W."/>
            <person name="Li Z."/>
            <person name="Lohaus R."/>
            <person name="Hsiao Y.Y."/>
            <person name="Niu S.C."/>
            <person name="Wang J.Y."/>
            <person name="Lin Y.C."/>
            <person name="Xu Q."/>
            <person name="Chen L.J."/>
            <person name="Yoshida K."/>
            <person name="Fujiwara S."/>
            <person name="Wang Z.W."/>
            <person name="Zhang Y.Q."/>
            <person name="Mitsuda N."/>
            <person name="Wang M."/>
            <person name="Liu G.H."/>
            <person name="Pecoraro L."/>
            <person name="Huang H.X."/>
            <person name="Xiao X.J."/>
            <person name="Lin M."/>
            <person name="Wu X.Y."/>
            <person name="Wu W.L."/>
            <person name="Chen Y.Y."/>
            <person name="Chang S.B."/>
            <person name="Sakamoto S."/>
            <person name="Ohme-Takagi M."/>
            <person name="Yagi M."/>
            <person name="Zeng S.J."/>
            <person name="Shen C.Y."/>
            <person name="Yeh C.M."/>
            <person name="Luo Y.B."/>
            <person name="Tsai W.C."/>
            <person name="Van de Peer Y."/>
            <person name="Liu Z.J."/>
        </authorList>
    </citation>
    <scope>NUCLEOTIDE SEQUENCE [LARGE SCALE GENOMIC DNA]</scope>
    <source>
        <strain evidence="3">cv. Shenzhen</strain>
        <tissue evidence="2">Stem</tissue>
    </source>
</reference>
<dbReference type="STRING" id="1088818.A0A2H9ZZT6"/>